<dbReference type="PANTHER" id="PTHR43591">
    <property type="entry name" value="METHYLTRANSFERASE"/>
    <property type="match status" value="1"/>
</dbReference>
<dbReference type="Proteomes" id="UP000292340">
    <property type="component" value="Unassembled WGS sequence"/>
</dbReference>
<reference evidence="2" key="2">
    <citation type="journal article" date="2019" name="bioRxiv">
        <title>Genomics, evolutionary history and diagnostics of the Alternaria alternata species group including apple and Asian pear pathotypes.</title>
        <authorList>
            <person name="Armitage A.D."/>
            <person name="Cockerton H.M."/>
            <person name="Sreenivasaprasad S."/>
            <person name="Woodhall J.W."/>
            <person name="Lane C.R."/>
            <person name="Harrison R.J."/>
            <person name="Clarkson J.P."/>
        </authorList>
    </citation>
    <scope>NUCLEOTIDE SEQUENCE</scope>
    <source>
        <strain evidence="2">FERA 1164</strain>
    </source>
</reference>
<sequence length="373" mass="41918">MSLNATEGPSPTAESPPTPPANTTPATAVEGIPAAADETAETVSVEATISIDPLEEDTDTDSAYGDDNGSTTSSIASSIRRYRNLHGRTYHNFNTESSSEYWGPNDDKMNEQLDIGHHMLTLMLDGKLFLAPIGPTPQKVLDVGTGTGIWAIDFGDQFPSAEVIGVDISPTQPTFTPPNVKFELDDVQLEWTYQPNSFDYIHVRCMLGAIQDWAHLYREIYKCTKPGGYIEHLEISIMFKSEDGTVTEDHFMAQWSKTLLYAAEKIGKTFAIYDFNREMITQAGFVDVVEKKFKVPVGTWPRDPKLKELGQWNLLFCLEGLESWSLYLLSMILKWSYEEIQVHIATMRNNLLNRRNHAYYDINVVYGRKPGEP</sequence>
<dbReference type="Gene3D" id="3.40.50.150">
    <property type="entry name" value="Vaccinia Virus protein VP39"/>
    <property type="match status" value="1"/>
</dbReference>
<comment type="caution">
    <text evidence="2">The sequence shown here is derived from an EMBL/GenBank/DDBJ whole genome shotgun (WGS) entry which is preliminary data.</text>
</comment>
<proteinExistence type="predicted"/>
<feature type="region of interest" description="Disordered" evidence="1">
    <location>
        <begin position="1"/>
        <end position="75"/>
    </location>
</feature>
<organism evidence="2 3">
    <name type="scientific">Alternaria tenuissima</name>
    <dbReference type="NCBI Taxonomy" id="119927"/>
    <lineage>
        <taxon>Eukaryota</taxon>
        <taxon>Fungi</taxon>
        <taxon>Dikarya</taxon>
        <taxon>Ascomycota</taxon>
        <taxon>Pezizomycotina</taxon>
        <taxon>Dothideomycetes</taxon>
        <taxon>Pleosporomycetidae</taxon>
        <taxon>Pleosporales</taxon>
        <taxon>Pleosporineae</taxon>
        <taxon>Pleosporaceae</taxon>
        <taxon>Alternaria</taxon>
        <taxon>Alternaria sect. Alternaria</taxon>
        <taxon>Alternaria alternata complex</taxon>
    </lineage>
</organism>
<accession>A0AB37W1M3</accession>
<protein>
    <recommendedName>
        <fullName evidence="4">Secondary metabolism regulator</fullName>
    </recommendedName>
</protein>
<gene>
    <name evidence="2" type="ORF">AA0115_g11558</name>
</gene>
<name>A0AB37W1M3_9PLEO</name>
<feature type="compositionally biased region" description="Low complexity" evidence="1">
    <location>
        <begin position="1"/>
        <end position="13"/>
    </location>
</feature>
<evidence type="ECO:0008006" key="4">
    <source>
        <dbReference type="Google" id="ProtNLM"/>
    </source>
</evidence>
<dbReference type="Pfam" id="PF13489">
    <property type="entry name" value="Methyltransf_23"/>
    <property type="match status" value="1"/>
</dbReference>
<evidence type="ECO:0000313" key="2">
    <source>
        <dbReference type="EMBL" id="RYN17943.1"/>
    </source>
</evidence>
<dbReference type="GO" id="GO:0008168">
    <property type="term" value="F:methyltransferase activity"/>
    <property type="evidence" value="ECO:0007669"/>
    <property type="project" value="TreeGrafter"/>
</dbReference>
<dbReference type="SUPFAM" id="SSF53335">
    <property type="entry name" value="S-adenosyl-L-methionine-dependent methyltransferases"/>
    <property type="match status" value="1"/>
</dbReference>
<dbReference type="CDD" id="cd02440">
    <property type="entry name" value="AdoMet_MTases"/>
    <property type="match status" value="1"/>
</dbReference>
<evidence type="ECO:0000256" key="1">
    <source>
        <dbReference type="SAM" id="MobiDB-lite"/>
    </source>
</evidence>
<dbReference type="PANTHER" id="PTHR43591:SF10">
    <property type="entry name" value="ABC TRANSMEMBRANE TYPE-1 DOMAIN-CONTAINING PROTEIN-RELATED"/>
    <property type="match status" value="1"/>
</dbReference>
<dbReference type="InterPro" id="IPR029063">
    <property type="entry name" value="SAM-dependent_MTases_sf"/>
</dbReference>
<dbReference type="EMBL" id="PDXB01000054">
    <property type="protein sequence ID" value="RYN17943.1"/>
    <property type="molecule type" value="Genomic_DNA"/>
</dbReference>
<reference evidence="2" key="1">
    <citation type="submission" date="2017-10" db="EMBL/GenBank/DDBJ databases">
        <authorList>
            <person name="Armitage A.D."/>
            <person name="Barbara D.J."/>
            <person name="Woodhall J.W."/>
            <person name="Sreenivasaprasad S."/>
            <person name="Lane C.R."/>
            <person name="Clarkson J.P."/>
            <person name="Harrison R.J."/>
        </authorList>
    </citation>
    <scope>NUCLEOTIDE SEQUENCE</scope>
    <source>
        <strain evidence="2">FERA 1164</strain>
    </source>
</reference>
<dbReference type="AlphaFoldDB" id="A0AB37W1M3"/>
<evidence type="ECO:0000313" key="3">
    <source>
        <dbReference type="Proteomes" id="UP000292340"/>
    </source>
</evidence>